<organism evidence="2 3">
    <name type="scientific">Gracilariopsis chorda</name>
    <dbReference type="NCBI Taxonomy" id="448386"/>
    <lineage>
        <taxon>Eukaryota</taxon>
        <taxon>Rhodophyta</taxon>
        <taxon>Florideophyceae</taxon>
        <taxon>Rhodymeniophycidae</taxon>
        <taxon>Gracilariales</taxon>
        <taxon>Gracilariaceae</taxon>
        <taxon>Gracilariopsis</taxon>
    </lineage>
</organism>
<keyword evidence="3" id="KW-1185">Reference proteome</keyword>
<gene>
    <name evidence="2" type="ORF">BWQ96_07481</name>
</gene>
<accession>A0A2V3IL14</accession>
<feature type="region of interest" description="Disordered" evidence="1">
    <location>
        <begin position="282"/>
        <end position="303"/>
    </location>
</feature>
<feature type="compositionally biased region" description="Basic and acidic residues" evidence="1">
    <location>
        <begin position="1084"/>
        <end position="1101"/>
    </location>
</feature>
<reference evidence="2 3" key="1">
    <citation type="journal article" date="2018" name="Mol. Biol. Evol.">
        <title>Analysis of the draft genome of the red seaweed Gracilariopsis chorda provides insights into genome size evolution in Rhodophyta.</title>
        <authorList>
            <person name="Lee J."/>
            <person name="Yang E.C."/>
            <person name="Graf L."/>
            <person name="Yang J.H."/>
            <person name="Qiu H."/>
            <person name="Zel Zion U."/>
            <person name="Chan C.X."/>
            <person name="Stephens T.G."/>
            <person name="Weber A.P.M."/>
            <person name="Boo G.H."/>
            <person name="Boo S.M."/>
            <person name="Kim K.M."/>
            <person name="Shin Y."/>
            <person name="Jung M."/>
            <person name="Lee S.J."/>
            <person name="Yim H.S."/>
            <person name="Lee J.H."/>
            <person name="Bhattacharya D."/>
            <person name="Yoon H.S."/>
        </authorList>
    </citation>
    <scope>NUCLEOTIDE SEQUENCE [LARGE SCALE GENOMIC DNA]</scope>
    <source>
        <strain evidence="2 3">SKKU-2015</strain>
        <tissue evidence="2">Whole body</tissue>
    </source>
</reference>
<evidence type="ECO:0000256" key="1">
    <source>
        <dbReference type="SAM" id="MobiDB-lite"/>
    </source>
</evidence>
<protein>
    <submittedName>
        <fullName evidence="2">Uncharacterized protein</fullName>
    </submittedName>
</protein>
<feature type="region of interest" description="Disordered" evidence="1">
    <location>
        <begin position="1061"/>
        <end position="1123"/>
    </location>
</feature>
<feature type="region of interest" description="Disordered" evidence="1">
    <location>
        <begin position="1932"/>
        <end position="2009"/>
    </location>
</feature>
<proteinExistence type="predicted"/>
<evidence type="ECO:0000313" key="2">
    <source>
        <dbReference type="EMBL" id="PXF42774.1"/>
    </source>
</evidence>
<dbReference type="Proteomes" id="UP000247409">
    <property type="component" value="Unassembled WGS sequence"/>
</dbReference>
<comment type="caution">
    <text evidence="2">The sequence shown here is derived from an EMBL/GenBank/DDBJ whole genome shotgun (WGS) entry which is preliminary data.</text>
</comment>
<feature type="region of interest" description="Disordered" evidence="1">
    <location>
        <begin position="1295"/>
        <end position="1320"/>
    </location>
</feature>
<feature type="compositionally biased region" description="Low complexity" evidence="1">
    <location>
        <begin position="1939"/>
        <end position="1949"/>
    </location>
</feature>
<feature type="compositionally biased region" description="Polar residues" evidence="1">
    <location>
        <begin position="1974"/>
        <end position="1990"/>
    </location>
</feature>
<dbReference type="OrthoDB" id="10469345at2759"/>
<feature type="region of interest" description="Disordered" evidence="1">
    <location>
        <begin position="1357"/>
        <end position="1380"/>
    </location>
</feature>
<name>A0A2V3IL14_9FLOR</name>
<dbReference type="EMBL" id="NBIV01000150">
    <property type="protein sequence ID" value="PXF42774.1"/>
    <property type="molecule type" value="Genomic_DNA"/>
</dbReference>
<evidence type="ECO:0000313" key="3">
    <source>
        <dbReference type="Proteomes" id="UP000247409"/>
    </source>
</evidence>
<sequence length="2161" mass="240315">MRRDHAASLSFVSLSARLLSAKLTKAELQAILEEHKDDLFRTIKLPQPTDKSDLNYVRYRKHSPETTEFPRPTNAELDLIPSIEKNLGLSQYDAALLLRDYLAHTEVDDVTDILRHRSDLAAVAPLHYLEQFWRQQKRAAFSSLTTILVLSLKQEAHEFRQQFHEFVSASKGQIQDIIVNCVIVTLESYKPNVKPPESALGNVEPSRVMELLFAFSIAASLSIEAKSAIFTRFVEVAKSQKSPLNHSHEVPSLSKALIDGGEGTVLFVAALNCTNELSVAIHPPDVSMGEPESSEPTSARDRRTPWEDELNELYCSLHQSSFAESALLCLSWSCRLKFNSGFGKGKKTSVTRERPSDVPHMTYALTTNVFRTLQEISDRSFAISESLEAYLFKCFWDDIAAFLTAFRPTKFSPLQVNDMVRLASTFLTRSGENTSTEEAHNLWNDVESDSEVKGIHVLLRLASGVFPLSYLPLTKLLSVLVVDKKSAACATFYLEDRLDTVTEVSAGYKDLLVAIDEDPHDIWLSLADQLGPDVDRIASTFSMVQPAEGEVVFLQSSTDLPGDSYRSTLPRGSVGIGSLAHSVVTWICPFNGFDAVLYIIDMLQRILGEDGASLSLDESFVEELVSSGLESLMLIDRLCRKGSPALRGHITNDLHITGMIAKIFGHLADPPERILNSWLSKKRHEVLLTASASCLASIAIGSRDSALIALEHLESSQRGLPLHTAMATLGEAAFPALAAISRVTDAWCATGSPSERIMEVLRKASQSPRQRAMWEFLERFRGSQKRIHEFLASTALPLWLTTPRYESTLRQPAELHWLLPACSLRFFSSYPDALLKESTVCAVFGEVITSASKLKVLEEADTFLFPALCAGMTACYEALQLRNAALQARRKKSTGHDGMVDSEPTLLEKVLLSPEVVYAMAMIASGSVDVLLSAEFYKRWERSYYKHLFTDLDQDMLLRLNTTTHIADNQTITSWPMWIADMSARCLSLQFSCLRYISRNGATIQVPWPSRHKSALGFWRGGGDVVCKGFVRRIERERSVSILELLMAILACGQRAAARSLMGPRASSKSDSPGTSGPRKRRTVHFETPEANRRDERDKSTKPQKTLQQSVQKEESGPLGVDTQDDQTYEIFRAVTRCLSECQEEFVTFMQESRLPDVEDERPIGRIVGPVSLFMAVCVRFLRVGRESHYSNWFRTCWDQLSTWKVLSNMLRCSGSPSKQAECLDLAEAISVPYSILDNAGIENKYEQIESNPSAVDSVLRELTMSFDVASIWKSIAADVLLLFCSDITEKSRVSQLNSKNDNPHQAKGNKSEQPTADHSQESLSLFSSVFTERWMHVLLDVDGSFTSRPYKDLMSIPSVRPTAGSPKKRRTAEPLSSDETEVHSILRDFSSLVGLSSSAVHGSELLNQCRRTGDAQMRYGAEYAFDVHKVRRFLYLFDVSPQSAFGLLIRIIRLNIVLTRRDVQMEVSSSFCSTSAAAMYADSSPGVHTSGNSGQLTYTSPQFGGKLCRFLSRALVCLSPRPTVSAHTLTIASDFAKLMVSLSARLSKDELTIPVLTKITFSTPPIERSRECGLSPVAQICSFIDQMLHSLKAKKDKNFRSKLVVVRWLLLSAARLLKGPSFSDTKDVRLLCRTAFLALEVAKGIADVNASAAVALFSVIESIEKRDGEPISKCFDESAFALIFSSISSLEQSSRKGDDRRACCETTANLLLVVARIQILSRAPFDMGVNTFSLTQLSRGTIQAFLPPESGSILTYDALGESRDATHLVWCSTLHLASVVIPTVQQADIRLADKEVWSRDILEFCSTNFPRIVRESLDLFGDWPREAIPEDAMDTTGYKARAAPRHLTIARIEEAELAALTLMKSSFFAVELKDKIPKITGQTLGALCQYVSRVTRLLRAEPVERWVRPITRREKERSHLLRADKNYEPTRTEVLYKSSSTPTSPLPSYGGKRTPPRRSPSQAVREALGGFHASQSLFPPSPVSSTPLRSPSPDPEVNLGSPKSPWDVPDPGLITKGDLFFGEEASRSLLRGLSFAICALRKFSTAVDTVFFRANMSSYEDPPGIGVLMSILSYACNELRVRTDGERREQLISLSENGLHLLITHTLIFEEQGQLSQGVKDELRNRTSTILSRLSRVKPPLPQGTLIQSPLVKNFLYNLH</sequence>